<dbReference type="Proteomes" id="UP000596381">
    <property type="component" value="Segment"/>
</dbReference>
<dbReference type="EMBL" id="MW394391">
    <property type="protein sequence ID" value="QQV92286.1"/>
    <property type="molecule type" value="Genomic_DNA"/>
</dbReference>
<protein>
    <submittedName>
        <fullName evidence="1">Uncharacterized protein</fullName>
    </submittedName>
</protein>
<evidence type="ECO:0000313" key="1">
    <source>
        <dbReference type="EMBL" id="QQV92286.1"/>
    </source>
</evidence>
<sequence length="110" mass="13085">MSSFIKSSPYISFLNKDREKELFKVRAGDRIARSIIGRLIKQRDELLESITTDYRQTGIYEAHMRGIPAEEIAHYGDYTVEYVERCIEYKRMEDYSRRTGNAIIIRWPEE</sequence>
<keyword evidence="2" id="KW-1185">Reference proteome</keyword>
<evidence type="ECO:0000313" key="2">
    <source>
        <dbReference type="Proteomes" id="UP000596381"/>
    </source>
</evidence>
<organism evidence="1 2">
    <name type="scientific">Klebsiella phage vB_KpM_FBKp24</name>
    <dbReference type="NCBI Taxonomy" id="2801834"/>
    <lineage>
        <taxon>Viruses</taxon>
        <taxon>Duplodnaviria</taxon>
        <taxon>Heunggongvirae</taxon>
        <taxon>Uroviricota</taxon>
        <taxon>Caudoviricetes</taxon>
        <taxon>Chimalliviridae</taxon>
        <taxon>Maaswegvirus</taxon>
        <taxon>Maaswegvirus Kp24</taxon>
    </lineage>
</organism>
<accession>A0A7U0GBU2</accession>
<reference evidence="1 2" key="1">
    <citation type="submission" date="2020-12" db="EMBL/GenBank/DDBJ databases">
        <title>Genomic characterization of four novel bacteriophages infecting Klebsiella pneumoniae.</title>
        <authorList>
            <person name="Estrada Bonilla B."/>
            <person name="Costa A.R."/>
            <person name="van Rossum T."/>
            <person name="Hagedoorn S."/>
            <person name="Wallinga H."/>
            <person name="Xiao M."/>
            <person name="Song W."/>
            <person name="Haas P.-J."/>
            <person name="Nobrega F.L."/>
            <person name="Brouns S.J.J."/>
        </authorList>
    </citation>
    <scope>NUCLEOTIDE SEQUENCE [LARGE SCALE GENOMIC DNA]</scope>
</reference>
<gene>
    <name evidence="1" type="ORF">vBKpMFBKp24_148</name>
</gene>
<proteinExistence type="predicted"/>
<name>A0A7U0GBU2_9CAUD</name>